<accession>A0A554LM78</accession>
<dbReference type="PANTHER" id="PTHR31157">
    <property type="entry name" value="SCP DOMAIN-CONTAINING PROTEIN"/>
    <property type="match status" value="1"/>
</dbReference>
<dbReference type="EMBL" id="VMGI01000004">
    <property type="protein sequence ID" value="TSC93995.1"/>
    <property type="molecule type" value="Genomic_DNA"/>
</dbReference>
<dbReference type="AlphaFoldDB" id="A0A554LM78"/>
<evidence type="ECO:0000313" key="2">
    <source>
        <dbReference type="EMBL" id="TSC93995.1"/>
    </source>
</evidence>
<feature type="domain" description="SCP" evidence="1">
    <location>
        <begin position="48"/>
        <end position="160"/>
    </location>
</feature>
<dbReference type="Proteomes" id="UP000315589">
    <property type="component" value="Unassembled WGS sequence"/>
</dbReference>
<dbReference type="InterPro" id="IPR035940">
    <property type="entry name" value="CAP_sf"/>
</dbReference>
<proteinExistence type="predicted"/>
<dbReference type="SUPFAM" id="SSF55797">
    <property type="entry name" value="PR-1-like"/>
    <property type="match status" value="1"/>
</dbReference>
<dbReference type="InterPro" id="IPR014044">
    <property type="entry name" value="CAP_dom"/>
</dbReference>
<dbReference type="PANTHER" id="PTHR31157:SF1">
    <property type="entry name" value="SCP DOMAIN-CONTAINING PROTEIN"/>
    <property type="match status" value="1"/>
</dbReference>
<evidence type="ECO:0000313" key="3">
    <source>
        <dbReference type="Proteomes" id="UP000315589"/>
    </source>
</evidence>
<reference evidence="2 3" key="1">
    <citation type="submission" date="2017-07" db="EMBL/GenBank/DDBJ databases">
        <title>Mechanisms for carbon and nitrogen cycling indicate functional differentiation within the Candidate Phyla Radiation.</title>
        <authorList>
            <person name="Danczak R.E."/>
            <person name="Johnston M.D."/>
            <person name="Kenah C."/>
            <person name="Slattery M."/>
            <person name="Wrighton K.C."/>
            <person name="Wilkins M.J."/>
        </authorList>
    </citation>
    <scope>NUCLEOTIDE SEQUENCE [LARGE SCALE GENOMIC DNA]</scope>
    <source>
        <strain evidence="2">Licking1014_85</strain>
    </source>
</reference>
<comment type="caution">
    <text evidence="2">The sequence shown here is derived from an EMBL/GenBank/DDBJ whole genome shotgun (WGS) entry which is preliminary data.</text>
</comment>
<sequence>MTNPLNIIQPNYFKKIAKVLVLVIIVSFSIFSASSRAIAGEDKNDIYDLTNNYRIKKGLKPLLINSALENAANYRAQDMINNQYFEHVSPIGATPWEAFNKYDYDYRFAGENLAMGFENIEYAFNAWINSLTHYKNIVNKNYDEIGVAIIQGNIYGKDTTLIVQVFGKQKSGLVKGVNDLPENIVSSTKTVSQKISSFLSRIFKFK</sequence>
<organism evidence="2 3">
    <name type="scientific">Candidatus Berkelbacteria bacterium Licking1014_85</name>
    <dbReference type="NCBI Taxonomy" id="2017148"/>
    <lineage>
        <taxon>Bacteria</taxon>
        <taxon>Candidatus Berkelbacteria</taxon>
    </lineage>
</organism>
<dbReference type="Gene3D" id="3.40.33.10">
    <property type="entry name" value="CAP"/>
    <property type="match status" value="1"/>
</dbReference>
<evidence type="ECO:0000259" key="1">
    <source>
        <dbReference type="Pfam" id="PF00188"/>
    </source>
</evidence>
<dbReference type="CDD" id="cd05379">
    <property type="entry name" value="CAP_bacterial"/>
    <property type="match status" value="1"/>
</dbReference>
<dbReference type="Pfam" id="PF00188">
    <property type="entry name" value="CAP"/>
    <property type="match status" value="1"/>
</dbReference>
<protein>
    <recommendedName>
        <fullName evidence="1">SCP domain-containing protein</fullName>
    </recommendedName>
</protein>
<gene>
    <name evidence="2" type="ORF">CEN91_44</name>
</gene>
<name>A0A554LM78_9BACT</name>